<keyword evidence="1" id="KW-0677">Repeat</keyword>
<feature type="domain" description="Clp R" evidence="2">
    <location>
        <begin position="1"/>
        <end position="69"/>
    </location>
</feature>
<evidence type="ECO:0000259" key="2">
    <source>
        <dbReference type="PROSITE" id="PS51903"/>
    </source>
</evidence>
<proteinExistence type="predicted"/>
<comment type="caution">
    <text evidence="3">The sequence shown here is derived from an EMBL/GenBank/DDBJ whole genome shotgun (WGS) entry which is preliminary data.</text>
</comment>
<protein>
    <submittedName>
        <fullName evidence="3">Clp protease</fullName>
    </submittedName>
</protein>
<name>A0A4Q7J071_9PSEU</name>
<dbReference type="OrthoDB" id="3532497at2"/>
<keyword evidence="4" id="KW-1185">Reference proteome</keyword>
<reference evidence="3 4" key="1">
    <citation type="submission" date="2019-02" db="EMBL/GenBank/DDBJ databases">
        <title>Draft genome sequence of Amycolatopsis sp. 8-3EHSu isolated from roots of Suaeda maritima.</title>
        <authorList>
            <person name="Duangmal K."/>
            <person name="Chantavorakit T."/>
        </authorList>
    </citation>
    <scope>NUCLEOTIDE SEQUENCE [LARGE SCALE GENOMIC DNA]</scope>
    <source>
        <strain evidence="3 4">8-3EHSu</strain>
    </source>
</reference>
<dbReference type="Pfam" id="PF02861">
    <property type="entry name" value="Clp_N"/>
    <property type="match status" value="1"/>
</dbReference>
<keyword evidence="3" id="KW-0645">Protease</keyword>
<dbReference type="PROSITE" id="PS51903">
    <property type="entry name" value="CLP_R"/>
    <property type="match status" value="1"/>
</dbReference>
<dbReference type="GO" id="GO:0008233">
    <property type="term" value="F:peptidase activity"/>
    <property type="evidence" value="ECO:0007669"/>
    <property type="project" value="UniProtKB-KW"/>
</dbReference>
<evidence type="ECO:0000256" key="1">
    <source>
        <dbReference type="PROSITE-ProRule" id="PRU01251"/>
    </source>
</evidence>
<dbReference type="SUPFAM" id="SSF81923">
    <property type="entry name" value="Double Clp-N motif"/>
    <property type="match status" value="1"/>
</dbReference>
<dbReference type="EMBL" id="SFCC01000019">
    <property type="protein sequence ID" value="RZQ60108.1"/>
    <property type="molecule type" value="Genomic_DNA"/>
</dbReference>
<gene>
    <name evidence="3" type="ORF">EWH70_30885</name>
</gene>
<organism evidence="3 4">
    <name type="scientific">Amycolatopsis suaedae</name>
    <dbReference type="NCBI Taxonomy" id="2510978"/>
    <lineage>
        <taxon>Bacteria</taxon>
        <taxon>Bacillati</taxon>
        <taxon>Actinomycetota</taxon>
        <taxon>Actinomycetes</taxon>
        <taxon>Pseudonocardiales</taxon>
        <taxon>Pseudonocardiaceae</taxon>
        <taxon>Amycolatopsis</taxon>
    </lineage>
</organism>
<sequence>MSAIDHYINDMLVRAEREAVDGGSGTIEAEHLLLALAGEGGPVIREALASTGLDHASILAALEREFDKSLAAVGVSRAAFDLPRPTPRPGKPKLGASTKLALERGFALVPRKKDLRPVHLLLGVLAAEAGTVPRALEVAEVDVPALRVRLRESLHSS</sequence>
<dbReference type="AlphaFoldDB" id="A0A4Q7J071"/>
<accession>A0A4Q7J071</accession>
<dbReference type="GO" id="GO:0006508">
    <property type="term" value="P:proteolysis"/>
    <property type="evidence" value="ECO:0007669"/>
    <property type="project" value="UniProtKB-KW"/>
</dbReference>
<dbReference type="Gene3D" id="1.10.1780.10">
    <property type="entry name" value="Clp, N-terminal domain"/>
    <property type="match status" value="1"/>
</dbReference>
<evidence type="ECO:0000313" key="4">
    <source>
        <dbReference type="Proteomes" id="UP000292003"/>
    </source>
</evidence>
<keyword evidence="3" id="KW-0378">Hydrolase</keyword>
<dbReference type="RefSeq" id="WP_130479094.1">
    <property type="nucleotide sequence ID" value="NZ_SFCC01000019.1"/>
</dbReference>
<dbReference type="InterPro" id="IPR036628">
    <property type="entry name" value="Clp_N_dom_sf"/>
</dbReference>
<dbReference type="InterPro" id="IPR004176">
    <property type="entry name" value="Clp_R_N"/>
</dbReference>
<evidence type="ECO:0000313" key="3">
    <source>
        <dbReference type="EMBL" id="RZQ60108.1"/>
    </source>
</evidence>
<dbReference type="Proteomes" id="UP000292003">
    <property type="component" value="Unassembled WGS sequence"/>
</dbReference>